<reference evidence="3 4" key="1">
    <citation type="submission" date="2019-01" db="EMBL/GenBank/DDBJ databases">
        <title>A draft genome assembly of the solar-powered sea slug Elysia chlorotica.</title>
        <authorList>
            <person name="Cai H."/>
            <person name="Li Q."/>
            <person name="Fang X."/>
            <person name="Li J."/>
            <person name="Curtis N.E."/>
            <person name="Altenburger A."/>
            <person name="Shibata T."/>
            <person name="Feng M."/>
            <person name="Maeda T."/>
            <person name="Schwartz J.A."/>
            <person name="Shigenobu S."/>
            <person name="Lundholm N."/>
            <person name="Nishiyama T."/>
            <person name="Yang H."/>
            <person name="Hasebe M."/>
            <person name="Li S."/>
            <person name="Pierce S.K."/>
            <person name="Wang J."/>
        </authorList>
    </citation>
    <scope>NUCLEOTIDE SEQUENCE [LARGE SCALE GENOMIC DNA]</scope>
    <source>
        <strain evidence="3">EC2010</strain>
        <tissue evidence="3">Whole organism of an adult</tissue>
    </source>
</reference>
<dbReference type="AlphaFoldDB" id="A0A3S1AE35"/>
<evidence type="ECO:0000313" key="3">
    <source>
        <dbReference type="EMBL" id="RUS89536.1"/>
    </source>
</evidence>
<dbReference type="PANTHER" id="PTHR46599">
    <property type="entry name" value="PIGGYBAC TRANSPOSABLE ELEMENT-DERIVED PROTEIN 4"/>
    <property type="match status" value="1"/>
</dbReference>
<evidence type="ECO:0000259" key="2">
    <source>
        <dbReference type="Pfam" id="PF13843"/>
    </source>
</evidence>
<organism evidence="3 4">
    <name type="scientific">Elysia chlorotica</name>
    <name type="common">Eastern emerald elysia</name>
    <name type="synonym">Sea slug</name>
    <dbReference type="NCBI Taxonomy" id="188477"/>
    <lineage>
        <taxon>Eukaryota</taxon>
        <taxon>Metazoa</taxon>
        <taxon>Spiralia</taxon>
        <taxon>Lophotrochozoa</taxon>
        <taxon>Mollusca</taxon>
        <taxon>Gastropoda</taxon>
        <taxon>Heterobranchia</taxon>
        <taxon>Euthyneura</taxon>
        <taxon>Panpulmonata</taxon>
        <taxon>Sacoglossa</taxon>
        <taxon>Placobranchoidea</taxon>
        <taxon>Plakobranchidae</taxon>
        <taxon>Elysia</taxon>
    </lineage>
</organism>
<feature type="compositionally biased region" description="Acidic residues" evidence="1">
    <location>
        <begin position="71"/>
        <end position="81"/>
    </location>
</feature>
<keyword evidence="4" id="KW-1185">Reference proteome</keyword>
<proteinExistence type="predicted"/>
<comment type="caution">
    <text evidence="3">The sequence shown here is derived from an EMBL/GenBank/DDBJ whole genome shotgun (WGS) entry which is preliminary data.</text>
</comment>
<dbReference type="Proteomes" id="UP000271974">
    <property type="component" value="Unassembled WGS sequence"/>
</dbReference>
<dbReference type="PANTHER" id="PTHR46599:SF3">
    <property type="entry name" value="PIGGYBAC TRANSPOSABLE ELEMENT-DERIVED PROTEIN 4"/>
    <property type="match status" value="1"/>
</dbReference>
<dbReference type="OrthoDB" id="6370142at2759"/>
<feature type="compositionally biased region" description="Basic and acidic residues" evidence="1">
    <location>
        <begin position="51"/>
        <end position="67"/>
    </location>
</feature>
<feature type="region of interest" description="Disordered" evidence="1">
    <location>
        <begin position="1"/>
        <end position="109"/>
    </location>
</feature>
<accession>A0A3S1AE35</accession>
<gene>
    <name evidence="3" type="ORF">EGW08_002724</name>
</gene>
<dbReference type="InterPro" id="IPR029526">
    <property type="entry name" value="PGBD"/>
</dbReference>
<sequence>MSDQGAGPSGTKLLTREQVLDVLDGESDNDFDIPHASDDSGSSSGSEDEEQVRSRSRPSEPEVERNGGVDVDVDLDDEVIDVDWSTVSEEQDRSRPRSDPSFTARKASHHIGNDCTRPVDFFYLFFTQELMTTLLRETNRYAQQFLNLPETVAWIENHPKIHAKQEARFGIKKFQLCDNNGFVVDIKLYAGRDFDVHHDEGMALGVVEDLLVRSRVLNKEYMLFTDNFYTKPKLAKYLL</sequence>
<name>A0A3S1AE35_ELYCH</name>
<dbReference type="EMBL" id="RQTK01000053">
    <property type="protein sequence ID" value="RUS89536.1"/>
    <property type="molecule type" value="Genomic_DNA"/>
</dbReference>
<evidence type="ECO:0000256" key="1">
    <source>
        <dbReference type="SAM" id="MobiDB-lite"/>
    </source>
</evidence>
<protein>
    <recommendedName>
        <fullName evidence="2">PiggyBac transposable element-derived protein domain-containing protein</fullName>
    </recommendedName>
</protein>
<dbReference type="Pfam" id="PF13843">
    <property type="entry name" value="DDE_Tnp_1_7"/>
    <property type="match status" value="1"/>
</dbReference>
<feature type="domain" description="PiggyBac transposable element-derived protein" evidence="2">
    <location>
        <begin position="162"/>
        <end position="238"/>
    </location>
</feature>
<evidence type="ECO:0000313" key="4">
    <source>
        <dbReference type="Proteomes" id="UP000271974"/>
    </source>
</evidence>